<evidence type="ECO:0000313" key="2">
    <source>
        <dbReference type="EMBL" id="KAK3360715.1"/>
    </source>
</evidence>
<keyword evidence="3" id="KW-1185">Reference proteome</keyword>
<organism evidence="2 3">
    <name type="scientific">Lasiosphaeria hispida</name>
    <dbReference type="NCBI Taxonomy" id="260671"/>
    <lineage>
        <taxon>Eukaryota</taxon>
        <taxon>Fungi</taxon>
        <taxon>Dikarya</taxon>
        <taxon>Ascomycota</taxon>
        <taxon>Pezizomycotina</taxon>
        <taxon>Sordariomycetes</taxon>
        <taxon>Sordariomycetidae</taxon>
        <taxon>Sordariales</taxon>
        <taxon>Lasiosphaeriaceae</taxon>
        <taxon>Lasiosphaeria</taxon>
    </lineage>
</organism>
<reference evidence="2" key="2">
    <citation type="submission" date="2023-06" db="EMBL/GenBank/DDBJ databases">
        <authorList>
            <consortium name="Lawrence Berkeley National Laboratory"/>
            <person name="Haridas S."/>
            <person name="Hensen N."/>
            <person name="Bonometti L."/>
            <person name="Westerberg I."/>
            <person name="Brannstrom I.O."/>
            <person name="Guillou S."/>
            <person name="Cros-Aarteil S."/>
            <person name="Calhoun S."/>
            <person name="Kuo A."/>
            <person name="Mondo S."/>
            <person name="Pangilinan J."/>
            <person name="Riley R."/>
            <person name="Labutti K."/>
            <person name="Andreopoulos B."/>
            <person name="Lipzen A."/>
            <person name="Chen C."/>
            <person name="Yanf M."/>
            <person name="Daum C."/>
            <person name="Ng V."/>
            <person name="Clum A."/>
            <person name="Steindorff A."/>
            <person name="Ohm R."/>
            <person name="Martin F."/>
            <person name="Silar P."/>
            <person name="Natvig D."/>
            <person name="Lalanne C."/>
            <person name="Gautier V."/>
            <person name="Ament-Velasquez S.L."/>
            <person name="Kruys A."/>
            <person name="Hutchinson M.I."/>
            <person name="Powell A.J."/>
            <person name="Barry K."/>
            <person name="Miller A.N."/>
            <person name="Grigoriev I.V."/>
            <person name="Debuchy R."/>
            <person name="Gladieux P."/>
            <person name="Thoren M.H."/>
            <person name="Johannesson H."/>
        </authorList>
    </citation>
    <scope>NUCLEOTIDE SEQUENCE</scope>
    <source>
        <strain evidence="2">CBS 955.72</strain>
    </source>
</reference>
<gene>
    <name evidence="2" type="ORF">B0T25DRAFT_602517</name>
</gene>
<dbReference type="EMBL" id="JAUIQD010000002">
    <property type="protein sequence ID" value="KAK3360715.1"/>
    <property type="molecule type" value="Genomic_DNA"/>
</dbReference>
<dbReference type="AlphaFoldDB" id="A0AAJ0HT08"/>
<reference evidence="2" key="1">
    <citation type="journal article" date="2023" name="Mol. Phylogenet. Evol.">
        <title>Genome-scale phylogeny and comparative genomics of the fungal order Sordariales.</title>
        <authorList>
            <person name="Hensen N."/>
            <person name="Bonometti L."/>
            <person name="Westerberg I."/>
            <person name="Brannstrom I.O."/>
            <person name="Guillou S."/>
            <person name="Cros-Aarteil S."/>
            <person name="Calhoun S."/>
            <person name="Haridas S."/>
            <person name="Kuo A."/>
            <person name="Mondo S."/>
            <person name="Pangilinan J."/>
            <person name="Riley R."/>
            <person name="LaButti K."/>
            <person name="Andreopoulos B."/>
            <person name="Lipzen A."/>
            <person name="Chen C."/>
            <person name="Yan M."/>
            <person name="Daum C."/>
            <person name="Ng V."/>
            <person name="Clum A."/>
            <person name="Steindorff A."/>
            <person name="Ohm R.A."/>
            <person name="Martin F."/>
            <person name="Silar P."/>
            <person name="Natvig D.O."/>
            <person name="Lalanne C."/>
            <person name="Gautier V."/>
            <person name="Ament-Velasquez S.L."/>
            <person name="Kruys A."/>
            <person name="Hutchinson M.I."/>
            <person name="Powell A.J."/>
            <person name="Barry K."/>
            <person name="Miller A.N."/>
            <person name="Grigoriev I.V."/>
            <person name="Debuchy R."/>
            <person name="Gladieux P."/>
            <person name="Hiltunen Thoren M."/>
            <person name="Johannesson H."/>
        </authorList>
    </citation>
    <scope>NUCLEOTIDE SEQUENCE</scope>
    <source>
        <strain evidence="2">CBS 955.72</strain>
    </source>
</reference>
<sequence>MESLSDDVVETTLEAAVDLEAREAAVFGIQPEALLSQLTQCSLNQIIARERSVRPDSDDHYRERWREFLSHERPTPSTKLALLEFIQACSTRQGIPIEYCFTVTDLLYDDTTGHVKVKSHPRPQIIVNQILSKLVNAEVIEAVDVGSSPGLHDFKNPLSPQTLAVEELVRQDRAYVARLEYLAGSRGEIVRSHGIVLVGDMEAADDFLQQSRQLIDKSAVNLAL</sequence>
<accession>A0AAJ0HT08</accession>
<protein>
    <recommendedName>
        <fullName evidence="1">Cdc24/Scd1 N-terminal domain-containing protein</fullName>
    </recommendedName>
</protein>
<proteinExistence type="predicted"/>
<dbReference type="InterPro" id="IPR010481">
    <property type="entry name" value="Cdc24/Scd1_N"/>
</dbReference>
<name>A0AAJ0HT08_9PEZI</name>
<comment type="caution">
    <text evidence="2">The sequence shown here is derived from an EMBL/GenBank/DDBJ whole genome shotgun (WGS) entry which is preliminary data.</text>
</comment>
<feature type="domain" description="Cdc24/Scd1 N-terminal" evidence="1">
    <location>
        <begin position="77"/>
        <end position="117"/>
    </location>
</feature>
<evidence type="ECO:0000313" key="3">
    <source>
        <dbReference type="Proteomes" id="UP001275084"/>
    </source>
</evidence>
<dbReference type="Proteomes" id="UP001275084">
    <property type="component" value="Unassembled WGS sequence"/>
</dbReference>
<evidence type="ECO:0000259" key="1">
    <source>
        <dbReference type="Pfam" id="PF06395"/>
    </source>
</evidence>
<dbReference type="Pfam" id="PF06395">
    <property type="entry name" value="CDC24"/>
    <property type="match status" value="1"/>
</dbReference>